<dbReference type="EMBL" id="CP109109">
    <property type="protein sequence ID" value="WSC02381.1"/>
    <property type="molecule type" value="Genomic_DNA"/>
</dbReference>
<name>A0ACD4ZV83_9ACTN</name>
<dbReference type="Proteomes" id="UP001348369">
    <property type="component" value="Chromosome"/>
</dbReference>
<protein>
    <submittedName>
        <fullName evidence="1">Aldolase/citrate lyase family protein</fullName>
    </submittedName>
</protein>
<sequence length="266" mass="27586">MNRSPLDHGRLRARLAAGDVTLGTFVGTASAVTAEVCAAAGTDWLLLDLEHGAGGEEQARTTVPIAAAYGVPTVVRVESAARIRISPVLDLGAAGIMLPRLDTAEEVREALRHLRYPPAGDRGVATYNRACRFGLDPAALDREGEILGVVQIESASALAEVEAIAALDGVDVLFVGPRDLSHDLGVPGEFTAPVYQEALARVREAAAVHGKACGLLVPDGAAAAAKRTEGWTFIAIGSDSTLLAAALSAALGQARPRPQDSQETRS</sequence>
<gene>
    <name evidence="1" type="ORF">OG835_38850</name>
</gene>
<evidence type="ECO:0000313" key="1">
    <source>
        <dbReference type="EMBL" id="WSC02381.1"/>
    </source>
</evidence>
<keyword evidence="1" id="KW-0456">Lyase</keyword>
<proteinExistence type="predicted"/>
<accession>A0ACD4ZV83</accession>
<keyword evidence="2" id="KW-1185">Reference proteome</keyword>
<reference evidence="1" key="1">
    <citation type="submission" date="2022-10" db="EMBL/GenBank/DDBJ databases">
        <title>The complete genomes of actinobacterial strains from the NBC collection.</title>
        <authorList>
            <person name="Joergensen T.S."/>
            <person name="Alvarez Arevalo M."/>
            <person name="Sterndorff E.B."/>
            <person name="Faurdal D."/>
            <person name="Vuksanovic O."/>
            <person name="Mourched A.-S."/>
            <person name="Charusanti P."/>
            <person name="Shaw S."/>
            <person name="Blin K."/>
            <person name="Weber T."/>
        </authorList>
    </citation>
    <scope>NUCLEOTIDE SEQUENCE</scope>
    <source>
        <strain evidence="1">NBC 01771</strain>
    </source>
</reference>
<organism evidence="1 2">
    <name type="scientific">Streptomyces scopuliridis</name>
    <dbReference type="NCBI Taxonomy" id="452529"/>
    <lineage>
        <taxon>Bacteria</taxon>
        <taxon>Bacillati</taxon>
        <taxon>Actinomycetota</taxon>
        <taxon>Actinomycetes</taxon>
        <taxon>Kitasatosporales</taxon>
        <taxon>Streptomycetaceae</taxon>
        <taxon>Streptomyces</taxon>
    </lineage>
</organism>
<evidence type="ECO:0000313" key="2">
    <source>
        <dbReference type="Proteomes" id="UP001348369"/>
    </source>
</evidence>